<dbReference type="Pfam" id="PF05368">
    <property type="entry name" value="NmrA"/>
    <property type="match status" value="1"/>
</dbReference>
<feature type="domain" description="NmrA-like" evidence="1">
    <location>
        <begin position="3"/>
        <end position="274"/>
    </location>
</feature>
<dbReference type="InterPro" id="IPR008030">
    <property type="entry name" value="NmrA-like"/>
</dbReference>
<keyword evidence="3" id="KW-1185">Reference proteome</keyword>
<comment type="caution">
    <text evidence="2">The sequence shown here is derived from an EMBL/GenBank/DDBJ whole genome shotgun (WGS) entry which is preliminary data.</text>
</comment>
<dbReference type="InterPro" id="IPR036291">
    <property type="entry name" value="NAD(P)-bd_dom_sf"/>
</dbReference>
<dbReference type="PANTHER" id="PTHR43162:SF1">
    <property type="entry name" value="PRESTALK A DIFFERENTIATION PROTEIN A"/>
    <property type="match status" value="1"/>
</dbReference>
<dbReference type="Gene3D" id="3.40.50.720">
    <property type="entry name" value="NAD(P)-binding Rossmann-like Domain"/>
    <property type="match status" value="1"/>
</dbReference>
<accession>A0ABV9CT59</accession>
<evidence type="ECO:0000259" key="1">
    <source>
        <dbReference type="Pfam" id="PF05368"/>
    </source>
</evidence>
<proteinExistence type="predicted"/>
<organism evidence="2 3">
    <name type="scientific">Sphaerisporangium dianthi</name>
    <dbReference type="NCBI Taxonomy" id="1436120"/>
    <lineage>
        <taxon>Bacteria</taxon>
        <taxon>Bacillati</taxon>
        <taxon>Actinomycetota</taxon>
        <taxon>Actinomycetes</taxon>
        <taxon>Streptosporangiales</taxon>
        <taxon>Streptosporangiaceae</taxon>
        <taxon>Sphaerisporangium</taxon>
    </lineage>
</organism>
<dbReference type="Gene3D" id="3.90.25.10">
    <property type="entry name" value="UDP-galactose 4-epimerase, domain 1"/>
    <property type="match status" value="1"/>
</dbReference>
<dbReference type="SUPFAM" id="SSF51735">
    <property type="entry name" value="NAD(P)-binding Rossmann-fold domains"/>
    <property type="match status" value="1"/>
</dbReference>
<protein>
    <submittedName>
        <fullName evidence="2">NAD(P)H-binding protein</fullName>
    </submittedName>
</protein>
<name>A0ABV9CT59_9ACTN</name>
<dbReference type="InterPro" id="IPR051604">
    <property type="entry name" value="Ergot_Alk_Oxidoreductase"/>
</dbReference>
<gene>
    <name evidence="2" type="ORF">ACFO60_32840</name>
</gene>
<dbReference type="EMBL" id="JBHSFP010000033">
    <property type="protein sequence ID" value="MFC4535577.1"/>
    <property type="molecule type" value="Genomic_DNA"/>
</dbReference>
<evidence type="ECO:0000313" key="3">
    <source>
        <dbReference type="Proteomes" id="UP001596004"/>
    </source>
</evidence>
<dbReference type="RefSeq" id="WP_380848400.1">
    <property type="nucleotide sequence ID" value="NZ_JBHSFP010000033.1"/>
</dbReference>
<reference evidence="3" key="1">
    <citation type="journal article" date="2019" name="Int. J. Syst. Evol. Microbiol.">
        <title>The Global Catalogue of Microorganisms (GCM) 10K type strain sequencing project: providing services to taxonomists for standard genome sequencing and annotation.</title>
        <authorList>
            <consortium name="The Broad Institute Genomics Platform"/>
            <consortium name="The Broad Institute Genome Sequencing Center for Infectious Disease"/>
            <person name="Wu L."/>
            <person name="Ma J."/>
        </authorList>
    </citation>
    <scope>NUCLEOTIDE SEQUENCE [LARGE SCALE GENOMIC DNA]</scope>
    <source>
        <strain evidence="3">CGMCC 4.7132</strain>
    </source>
</reference>
<dbReference type="Proteomes" id="UP001596004">
    <property type="component" value="Unassembled WGS sequence"/>
</dbReference>
<dbReference type="PANTHER" id="PTHR43162">
    <property type="match status" value="1"/>
</dbReference>
<evidence type="ECO:0000313" key="2">
    <source>
        <dbReference type="EMBL" id="MFC4535577.1"/>
    </source>
</evidence>
<sequence>MPEKLILVTGAGNAGSVGRKVVERLRSRGLPTRALVRQDDERAESLRATGAEVVVGDLTRPADIARALEGCHRMYFGMSVSSSYLEATTAVAAAAREYGALEAFVNMSQMTVSQMTITSSSESRQQRLHLLSELILSWSGLPVVQVRPTIFMENPLFQFAVGSTPEGITLRLPFGSGRTSPVATGDVADVVTAVLAEPGSHLGRVYELTGPVSRDLDGVADEFAKVVGRPVTYVDVPFGEWAQGLAAAKLPEHLFEHIGTMTRLHRENRYDRVSTDIETILGRPPLDVRDFAENNPRLFQ</sequence>